<gene>
    <name evidence="9" type="ORF">SLEP1_g58823</name>
</gene>
<evidence type="ECO:0000313" key="9">
    <source>
        <dbReference type="EMBL" id="GKV52232.1"/>
    </source>
</evidence>
<proteinExistence type="predicted"/>
<evidence type="ECO:0000256" key="1">
    <source>
        <dbReference type="ARBA" id="ARBA00004141"/>
    </source>
</evidence>
<dbReference type="AlphaFoldDB" id="A0AAV5MRR7"/>
<evidence type="ECO:0000256" key="7">
    <source>
        <dbReference type="ARBA" id="ARBA00023136"/>
    </source>
</evidence>
<evidence type="ECO:0000256" key="8">
    <source>
        <dbReference type="SAM" id="Phobius"/>
    </source>
</evidence>
<feature type="transmembrane region" description="Helical" evidence="8">
    <location>
        <begin position="27"/>
        <end position="48"/>
    </location>
</feature>
<evidence type="ECO:0000256" key="6">
    <source>
        <dbReference type="ARBA" id="ARBA00022989"/>
    </source>
</evidence>
<comment type="caution">
    <text evidence="9">The sequence shown here is derived from an EMBL/GenBank/DDBJ whole genome shotgun (WGS) entry which is preliminary data.</text>
</comment>
<keyword evidence="3" id="KW-0762">Sugar transport</keyword>
<dbReference type="PANTHER" id="PTHR19432:SF68">
    <property type="entry name" value="SUCROSE TRANSPORT PROTEIN SUC8-LIKE"/>
    <property type="match status" value="1"/>
</dbReference>
<protein>
    <submittedName>
        <fullName evidence="9">Uncharacterized protein</fullName>
    </submittedName>
</protein>
<evidence type="ECO:0000256" key="5">
    <source>
        <dbReference type="ARBA" id="ARBA00022847"/>
    </source>
</evidence>
<name>A0AAV5MRR7_9ROSI</name>
<evidence type="ECO:0000256" key="4">
    <source>
        <dbReference type="ARBA" id="ARBA00022692"/>
    </source>
</evidence>
<accession>A0AAV5MRR7</accession>
<evidence type="ECO:0000256" key="3">
    <source>
        <dbReference type="ARBA" id="ARBA00022597"/>
    </source>
</evidence>
<evidence type="ECO:0000256" key="2">
    <source>
        <dbReference type="ARBA" id="ARBA00022448"/>
    </source>
</evidence>
<keyword evidence="5" id="KW-0769">Symport</keyword>
<organism evidence="9 10">
    <name type="scientific">Rubroshorea leprosula</name>
    <dbReference type="NCBI Taxonomy" id="152421"/>
    <lineage>
        <taxon>Eukaryota</taxon>
        <taxon>Viridiplantae</taxon>
        <taxon>Streptophyta</taxon>
        <taxon>Embryophyta</taxon>
        <taxon>Tracheophyta</taxon>
        <taxon>Spermatophyta</taxon>
        <taxon>Magnoliopsida</taxon>
        <taxon>eudicotyledons</taxon>
        <taxon>Gunneridae</taxon>
        <taxon>Pentapetalae</taxon>
        <taxon>rosids</taxon>
        <taxon>malvids</taxon>
        <taxon>Malvales</taxon>
        <taxon>Dipterocarpaceae</taxon>
        <taxon>Rubroshorea</taxon>
    </lineage>
</organism>
<keyword evidence="2" id="KW-0813">Transport</keyword>
<keyword evidence="6 8" id="KW-1133">Transmembrane helix</keyword>
<dbReference type="PANTHER" id="PTHR19432">
    <property type="entry name" value="SUGAR TRANSPORTER"/>
    <property type="match status" value="1"/>
</dbReference>
<keyword evidence="10" id="KW-1185">Reference proteome</keyword>
<reference evidence="9 10" key="1">
    <citation type="journal article" date="2021" name="Commun. Biol.">
        <title>The genome of Shorea leprosula (Dipterocarpaceae) highlights the ecological relevance of drought in aseasonal tropical rainforests.</title>
        <authorList>
            <person name="Ng K.K.S."/>
            <person name="Kobayashi M.J."/>
            <person name="Fawcett J.A."/>
            <person name="Hatakeyama M."/>
            <person name="Paape T."/>
            <person name="Ng C.H."/>
            <person name="Ang C.C."/>
            <person name="Tnah L.H."/>
            <person name="Lee C.T."/>
            <person name="Nishiyama T."/>
            <person name="Sese J."/>
            <person name="O'Brien M.J."/>
            <person name="Copetti D."/>
            <person name="Mohd Noor M.I."/>
            <person name="Ong R.C."/>
            <person name="Putra M."/>
            <person name="Sireger I.Z."/>
            <person name="Indrioko S."/>
            <person name="Kosugi Y."/>
            <person name="Izuno A."/>
            <person name="Isagi Y."/>
            <person name="Lee S.L."/>
            <person name="Shimizu K.K."/>
        </authorList>
    </citation>
    <scope>NUCLEOTIDE SEQUENCE [LARGE SCALE GENOMIC DNA]</scope>
    <source>
        <strain evidence="9">214</strain>
    </source>
</reference>
<dbReference type="GO" id="GO:0008506">
    <property type="term" value="F:sucrose:proton symporter activity"/>
    <property type="evidence" value="ECO:0007669"/>
    <property type="project" value="TreeGrafter"/>
</dbReference>
<evidence type="ECO:0000313" key="10">
    <source>
        <dbReference type="Proteomes" id="UP001054252"/>
    </source>
</evidence>
<comment type="subcellular location">
    <subcellularLocation>
        <location evidence="1">Membrane</location>
        <topology evidence="1">Multi-pass membrane protein</topology>
    </subcellularLocation>
</comment>
<dbReference type="Proteomes" id="UP001054252">
    <property type="component" value="Unassembled WGS sequence"/>
</dbReference>
<dbReference type="GO" id="GO:0005886">
    <property type="term" value="C:plasma membrane"/>
    <property type="evidence" value="ECO:0007669"/>
    <property type="project" value="TreeGrafter"/>
</dbReference>
<dbReference type="EMBL" id="BPVZ01000639">
    <property type="protein sequence ID" value="GKV52232.1"/>
    <property type="molecule type" value="Genomic_DNA"/>
</dbReference>
<sequence length="208" mass="22897">MLQGPCRALLADLSANNHKMMRTANGWFSFFMAVGNVLAYAAGSYSKLYKILPFTKPKACVTDCTNLKSCFVIDIILHVGLPCKAPRWVFGVDTPMLKSAIIEAIPLERRSKELRVGFNYLFGMALRGCKDVHRNCCAAHHKGSGVGIPTVAVMQLLERKSSDLSFTSVIKELLSYVQGWAPRTYPYTIPPRSHSLVNDVVRGNGSSA</sequence>
<dbReference type="GO" id="GO:0005773">
    <property type="term" value="C:vacuole"/>
    <property type="evidence" value="ECO:0007669"/>
    <property type="project" value="TreeGrafter"/>
</dbReference>
<keyword evidence="4 8" id="KW-0812">Transmembrane</keyword>
<keyword evidence="7 8" id="KW-0472">Membrane</keyword>